<dbReference type="Proteomes" id="UP001218188">
    <property type="component" value="Unassembled WGS sequence"/>
</dbReference>
<sequence length="300" mass="34645">MSSSPVLPPELERIIFEMAALLRPTTIPNLMRTAWRVKNWVEPLLYRTVFIQRILSTNYRIDGFPRLTVQGLHQQASIKPPGFYQSPVKHLYLDCDPWFDAVEEVEYLLKVCGSVEALALVGNPRLELTALSADLLPYLRRLKVHFVSFRGGWGVQFTHPSIRNLTHLELLDVDWHLHTETLFAGLTLMPHLTHFAFNTLPYTFASTLRAMCDGLRANTRLSHVVLLSWNPDELRAAEILAKDIRFMCIKQVDYRADWVRGADSGHKFWELAEDFLVARLLGRVQRSIYIISSVDYSWRI</sequence>
<dbReference type="SUPFAM" id="SSF52047">
    <property type="entry name" value="RNI-like"/>
    <property type="match status" value="1"/>
</dbReference>
<dbReference type="AlphaFoldDB" id="A0AAD6SV67"/>
<reference evidence="1" key="1">
    <citation type="submission" date="2023-03" db="EMBL/GenBank/DDBJ databases">
        <title>Massive genome expansion in bonnet fungi (Mycena s.s.) driven by repeated elements and novel gene families across ecological guilds.</title>
        <authorList>
            <consortium name="Lawrence Berkeley National Laboratory"/>
            <person name="Harder C.B."/>
            <person name="Miyauchi S."/>
            <person name="Viragh M."/>
            <person name="Kuo A."/>
            <person name="Thoen E."/>
            <person name="Andreopoulos B."/>
            <person name="Lu D."/>
            <person name="Skrede I."/>
            <person name="Drula E."/>
            <person name="Henrissat B."/>
            <person name="Morin E."/>
            <person name="Kohler A."/>
            <person name="Barry K."/>
            <person name="LaButti K."/>
            <person name="Morin E."/>
            <person name="Salamov A."/>
            <person name="Lipzen A."/>
            <person name="Mereny Z."/>
            <person name="Hegedus B."/>
            <person name="Baldrian P."/>
            <person name="Stursova M."/>
            <person name="Weitz H."/>
            <person name="Taylor A."/>
            <person name="Grigoriev I.V."/>
            <person name="Nagy L.G."/>
            <person name="Martin F."/>
            <person name="Kauserud H."/>
        </authorList>
    </citation>
    <scope>NUCLEOTIDE SEQUENCE</scope>
    <source>
        <strain evidence="1">CBHHK200</strain>
    </source>
</reference>
<protein>
    <submittedName>
        <fullName evidence="1">Uncharacterized protein</fullName>
    </submittedName>
</protein>
<proteinExistence type="predicted"/>
<accession>A0AAD6SV67</accession>
<dbReference type="Gene3D" id="3.80.10.10">
    <property type="entry name" value="Ribonuclease Inhibitor"/>
    <property type="match status" value="1"/>
</dbReference>
<keyword evidence="2" id="KW-1185">Reference proteome</keyword>
<gene>
    <name evidence="1" type="ORF">C8F04DRAFT_1260036</name>
</gene>
<dbReference type="EMBL" id="JARJCM010000058">
    <property type="protein sequence ID" value="KAJ7034274.1"/>
    <property type="molecule type" value="Genomic_DNA"/>
</dbReference>
<organism evidence="1 2">
    <name type="scientific">Mycena alexandri</name>
    <dbReference type="NCBI Taxonomy" id="1745969"/>
    <lineage>
        <taxon>Eukaryota</taxon>
        <taxon>Fungi</taxon>
        <taxon>Dikarya</taxon>
        <taxon>Basidiomycota</taxon>
        <taxon>Agaricomycotina</taxon>
        <taxon>Agaricomycetes</taxon>
        <taxon>Agaricomycetidae</taxon>
        <taxon>Agaricales</taxon>
        <taxon>Marasmiineae</taxon>
        <taxon>Mycenaceae</taxon>
        <taxon>Mycena</taxon>
    </lineage>
</organism>
<evidence type="ECO:0000313" key="1">
    <source>
        <dbReference type="EMBL" id="KAJ7034274.1"/>
    </source>
</evidence>
<dbReference type="InterPro" id="IPR032675">
    <property type="entry name" value="LRR_dom_sf"/>
</dbReference>
<evidence type="ECO:0000313" key="2">
    <source>
        <dbReference type="Proteomes" id="UP001218188"/>
    </source>
</evidence>
<comment type="caution">
    <text evidence="1">The sequence shown here is derived from an EMBL/GenBank/DDBJ whole genome shotgun (WGS) entry which is preliminary data.</text>
</comment>
<name>A0AAD6SV67_9AGAR</name>